<comment type="caution">
    <text evidence="3">The sequence shown here is derived from an EMBL/GenBank/DDBJ whole genome shotgun (WGS) entry which is preliminary data.</text>
</comment>
<proteinExistence type="predicted"/>
<dbReference type="Pfam" id="PF22938">
    <property type="entry name" value="Integrase_p58_C"/>
    <property type="match status" value="1"/>
</dbReference>
<name>A0A8J2R2M8_9NEOP</name>
<dbReference type="OrthoDB" id="116216at2759"/>
<dbReference type="AlphaFoldDB" id="A0A8J2R2M8"/>
<dbReference type="InterPro" id="IPR054465">
    <property type="entry name" value="Integrase_p58-like_C"/>
</dbReference>
<gene>
    <name evidence="3" type="ORF">DCHRY22_LOCUS13146</name>
</gene>
<evidence type="ECO:0000259" key="2">
    <source>
        <dbReference type="Pfam" id="PF22938"/>
    </source>
</evidence>
<keyword evidence="4" id="KW-1185">Reference proteome</keyword>
<dbReference type="Proteomes" id="UP000789524">
    <property type="component" value="Unassembled WGS sequence"/>
</dbReference>
<dbReference type="EMBL" id="CAKASE010000079">
    <property type="protein sequence ID" value="CAG9579531.1"/>
    <property type="molecule type" value="Genomic_DNA"/>
</dbReference>
<feature type="region of interest" description="Disordered" evidence="1">
    <location>
        <begin position="171"/>
        <end position="200"/>
    </location>
</feature>
<evidence type="ECO:0000256" key="1">
    <source>
        <dbReference type="SAM" id="MobiDB-lite"/>
    </source>
</evidence>
<feature type="domain" description="Integrase p58-like C-terminal" evidence="2">
    <location>
        <begin position="102"/>
        <end position="136"/>
    </location>
</feature>
<evidence type="ECO:0000313" key="4">
    <source>
        <dbReference type="Proteomes" id="UP000789524"/>
    </source>
</evidence>
<organism evidence="3 4">
    <name type="scientific">Danaus chrysippus</name>
    <name type="common">African queen</name>
    <dbReference type="NCBI Taxonomy" id="151541"/>
    <lineage>
        <taxon>Eukaryota</taxon>
        <taxon>Metazoa</taxon>
        <taxon>Ecdysozoa</taxon>
        <taxon>Arthropoda</taxon>
        <taxon>Hexapoda</taxon>
        <taxon>Insecta</taxon>
        <taxon>Pterygota</taxon>
        <taxon>Neoptera</taxon>
        <taxon>Endopterygota</taxon>
        <taxon>Lepidoptera</taxon>
        <taxon>Glossata</taxon>
        <taxon>Ditrysia</taxon>
        <taxon>Papilionoidea</taxon>
        <taxon>Nymphalidae</taxon>
        <taxon>Danainae</taxon>
        <taxon>Danaini</taxon>
        <taxon>Danaina</taxon>
        <taxon>Danaus</taxon>
        <taxon>Anosia</taxon>
    </lineage>
</organism>
<evidence type="ECO:0000313" key="3">
    <source>
        <dbReference type="EMBL" id="CAG9579531.1"/>
    </source>
</evidence>
<feature type="compositionally biased region" description="Basic residues" evidence="1">
    <location>
        <begin position="191"/>
        <end position="200"/>
    </location>
</feature>
<protein>
    <submittedName>
        <fullName evidence="3">(African queen) hypothetical protein</fullName>
    </submittedName>
</protein>
<sequence length="200" mass="23318">MGKHAIPENPMEITSADHIIALPRTEAELAIGTVITDMEHNHQLDYPLEARKVAIQNIETSNMKNKIRFDERRLEHDFQVNDYVMYEWPKADDHKLSPKYKGPYQITKKVGSVCYEIKNLQKLKQKKIVHVQYLKPLISSPNLDCLSDEEHNNYNHDDDDDNQIVNTPEIPNKIYEDDDNGKVPYTTSRGCHTRRKIQHV</sequence>
<accession>A0A8J2R2M8</accession>
<reference evidence="3" key="1">
    <citation type="submission" date="2021-09" db="EMBL/GenBank/DDBJ databases">
        <authorList>
            <person name="Martin H S."/>
        </authorList>
    </citation>
    <scope>NUCLEOTIDE SEQUENCE</scope>
</reference>